<organism evidence="1">
    <name type="scientific">Rhizophora mucronata</name>
    <name type="common">Asiatic mangrove</name>
    <dbReference type="NCBI Taxonomy" id="61149"/>
    <lineage>
        <taxon>Eukaryota</taxon>
        <taxon>Viridiplantae</taxon>
        <taxon>Streptophyta</taxon>
        <taxon>Embryophyta</taxon>
        <taxon>Tracheophyta</taxon>
        <taxon>Spermatophyta</taxon>
        <taxon>Magnoliopsida</taxon>
        <taxon>eudicotyledons</taxon>
        <taxon>Gunneridae</taxon>
        <taxon>Pentapetalae</taxon>
        <taxon>rosids</taxon>
        <taxon>fabids</taxon>
        <taxon>Malpighiales</taxon>
        <taxon>Rhizophoraceae</taxon>
        <taxon>Rhizophora</taxon>
    </lineage>
</organism>
<evidence type="ECO:0000313" key="1">
    <source>
        <dbReference type="EMBL" id="MBX73321.1"/>
    </source>
</evidence>
<reference evidence="1" key="1">
    <citation type="submission" date="2018-02" db="EMBL/GenBank/DDBJ databases">
        <title>Rhizophora mucronata_Transcriptome.</title>
        <authorList>
            <person name="Meera S.P."/>
            <person name="Sreeshan A."/>
            <person name="Augustine A."/>
        </authorList>
    </citation>
    <scope>NUCLEOTIDE SEQUENCE</scope>
    <source>
        <tissue evidence="1">Leaf</tissue>
    </source>
</reference>
<accession>A0A2P2R2A6</accession>
<sequence length="17" mass="1881">MEVVFGVCTLFNQIGSH</sequence>
<dbReference type="EMBL" id="GGEC01092837">
    <property type="protein sequence ID" value="MBX73321.1"/>
    <property type="molecule type" value="Transcribed_RNA"/>
</dbReference>
<dbReference type="AlphaFoldDB" id="A0A2P2R2A6"/>
<name>A0A2P2R2A6_RHIMU</name>
<protein>
    <submittedName>
        <fullName evidence="1">Uncharacterized protein</fullName>
    </submittedName>
</protein>
<proteinExistence type="predicted"/>